<reference evidence="2 3" key="1">
    <citation type="submission" date="2019-07" db="EMBL/GenBank/DDBJ databases">
        <title>Genomic Encyclopedia of Type Strains, Phase I: the one thousand microbial genomes (KMG-I) project.</title>
        <authorList>
            <person name="Kyrpides N."/>
        </authorList>
    </citation>
    <scope>NUCLEOTIDE SEQUENCE [LARGE SCALE GENOMIC DNA]</scope>
    <source>
        <strain evidence="2 3">DSM 6562</strain>
    </source>
</reference>
<accession>A0A5S4ZV63</accession>
<evidence type="ECO:0000313" key="3">
    <source>
        <dbReference type="Proteomes" id="UP000323166"/>
    </source>
</evidence>
<gene>
    <name evidence="2" type="ORF">LX24_01074</name>
</gene>
<sequence>MALGALIIKEKLKLTDRETVNQIVENPYLQLFIGLREYQSKPPFDPSSMVHFRERFGLGALKETNCRFSFSIIQNPRYFITLNNLHPVSILK</sequence>
<keyword evidence="3" id="KW-1185">Reference proteome</keyword>
<dbReference type="InterPro" id="IPR008490">
    <property type="entry name" value="Transposase_InsH_N"/>
</dbReference>
<protein>
    <submittedName>
        <fullName evidence="2">Transposase-like protein DUF772</fullName>
    </submittedName>
</protein>
<comment type="caution">
    <text evidence="2">The sequence shown here is derived from an EMBL/GenBank/DDBJ whole genome shotgun (WGS) entry which is preliminary data.</text>
</comment>
<feature type="domain" description="Transposase InsH N-terminal" evidence="1">
    <location>
        <begin position="1"/>
        <end position="55"/>
    </location>
</feature>
<dbReference type="Pfam" id="PF05598">
    <property type="entry name" value="DUF772"/>
    <property type="match status" value="1"/>
</dbReference>
<dbReference type="AlphaFoldDB" id="A0A5S4ZV63"/>
<name>A0A5S4ZV63_9FIRM</name>
<dbReference type="EMBL" id="VNHM01000004">
    <property type="protein sequence ID" value="TYO96605.1"/>
    <property type="molecule type" value="Genomic_DNA"/>
</dbReference>
<evidence type="ECO:0000259" key="1">
    <source>
        <dbReference type="Pfam" id="PF05598"/>
    </source>
</evidence>
<organism evidence="2 3">
    <name type="scientific">Desulfallas thermosapovorans DSM 6562</name>
    <dbReference type="NCBI Taxonomy" id="1121431"/>
    <lineage>
        <taxon>Bacteria</taxon>
        <taxon>Bacillati</taxon>
        <taxon>Bacillota</taxon>
        <taxon>Clostridia</taxon>
        <taxon>Eubacteriales</taxon>
        <taxon>Desulfallaceae</taxon>
        <taxon>Desulfallas</taxon>
    </lineage>
</organism>
<dbReference type="Proteomes" id="UP000323166">
    <property type="component" value="Unassembled WGS sequence"/>
</dbReference>
<proteinExistence type="predicted"/>
<evidence type="ECO:0000313" key="2">
    <source>
        <dbReference type="EMBL" id="TYO96605.1"/>
    </source>
</evidence>